<gene>
    <name evidence="1" type="ORF">GCM10010307_84490</name>
</gene>
<keyword evidence="2" id="KW-1185">Reference proteome</keyword>
<protein>
    <submittedName>
        <fullName evidence="1">Uncharacterized protein</fullName>
    </submittedName>
</protein>
<evidence type="ECO:0000313" key="1">
    <source>
        <dbReference type="EMBL" id="GAA2663789.1"/>
    </source>
</evidence>
<evidence type="ECO:0000313" key="2">
    <source>
        <dbReference type="Proteomes" id="UP001500151"/>
    </source>
</evidence>
<name>A0ABN3RYC5_9ACTN</name>
<proteinExistence type="predicted"/>
<organism evidence="1 2">
    <name type="scientific">Streptomyces vastus</name>
    <dbReference type="NCBI Taxonomy" id="285451"/>
    <lineage>
        <taxon>Bacteria</taxon>
        <taxon>Bacillati</taxon>
        <taxon>Actinomycetota</taxon>
        <taxon>Actinomycetes</taxon>
        <taxon>Kitasatosporales</taxon>
        <taxon>Streptomycetaceae</taxon>
        <taxon>Streptomyces</taxon>
    </lineage>
</organism>
<dbReference type="Proteomes" id="UP001500151">
    <property type="component" value="Unassembled WGS sequence"/>
</dbReference>
<comment type="caution">
    <text evidence="1">The sequence shown here is derived from an EMBL/GenBank/DDBJ whole genome shotgun (WGS) entry which is preliminary data.</text>
</comment>
<reference evidence="1 2" key="1">
    <citation type="journal article" date="2019" name="Int. J. Syst. Evol. Microbiol.">
        <title>The Global Catalogue of Microorganisms (GCM) 10K type strain sequencing project: providing services to taxonomists for standard genome sequencing and annotation.</title>
        <authorList>
            <consortium name="The Broad Institute Genomics Platform"/>
            <consortium name="The Broad Institute Genome Sequencing Center for Infectious Disease"/>
            <person name="Wu L."/>
            <person name="Ma J."/>
        </authorList>
    </citation>
    <scope>NUCLEOTIDE SEQUENCE [LARGE SCALE GENOMIC DNA]</scope>
    <source>
        <strain evidence="1 2">JCM 4524</strain>
    </source>
</reference>
<sequence>MTPECRTAGCTALPYVQGLCRACYRRLRGQRLGPCTVQHCRKPQHAQGLCIACYFLVWRARRRAA</sequence>
<accession>A0ABN3RYC5</accession>
<dbReference type="EMBL" id="BAAASJ010000124">
    <property type="protein sequence ID" value="GAA2663789.1"/>
    <property type="molecule type" value="Genomic_DNA"/>
</dbReference>